<dbReference type="AlphaFoldDB" id="A0A4R3K469"/>
<name>A0A4R3K469_9FIRM</name>
<proteinExistence type="predicted"/>
<accession>A0A4R3K469</accession>
<dbReference type="Proteomes" id="UP000295726">
    <property type="component" value="Unassembled WGS sequence"/>
</dbReference>
<dbReference type="RefSeq" id="WP_132382227.1">
    <property type="nucleotide sequence ID" value="NZ_SLZZ01000017.1"/>
</dbReference>
<dbReference type="OrthoDB" id="286252at2"/>
<gene>
    <name evidence="1" type="ORF">EDD59_11764</name>
</gene>
<comment type="caution">
    <text evidence="1">The sequence shown here is derived from an EMBL/GenBank/DDBJ whole genome shotgun (WGS) entry which is preliminary data.</text>
</comment>
<sequence length="191" mass="22908">MAALIGWTRQVPQVWKEIECTGCYKVKEEYIRAKNDTIADYYLKLYEWYTRKSRDYVSIPEDAKYPIWFSLSEDFRLQKIQNTVILKVEIPEEEVLVIDMEKWDYRGNLMYVPKDQKDRENFEKELKKYGIADETALAESAKGNHYPLLKRKIIDSWERLFTMPPESLEKGFATTWELKKEWVKEAEHCES</sequence>
<reference evidence="1 2" key="1">
    <citation type="submission" date="2019-03" db="EMBL/GenBank/DDBJ databases">
        <title>Genomic Encyclopedia of Type Strains, Phase IV (KMG-IV): sequencing the most valuable type-strain genomes for metagenomic binning, comparative biology and taxonomic classification.</title>
        <authorList>
            <person name="Goeker M."/>
        </authorList>
    </citation>
    <scope>NUCLEOTIDE SEQUENCE [LARGE SCALE GENOMIC DNA]</scope>
    <source>
        <strain evidence="1 2">DSM 29489</strain>
    </source>
</reference>
<protein>
    <submittedName>
        <fullName evidence="1">Uncharacterized protein DUF3841</fullName>
    </submittedName>
</protein>
<keyword evidence="2" id="KW-1185">Reference proteome</keyword>
<evidence type="ECO:0000313" key="1">
    <source>
        <dbReference type="EMBL" id="TCS77455.1"/>
    </source>
</evidence>
<dbReference type="InterPro" id="IPR024211">
    <property type="entry name" value="DUF3841"/>
</dbReference>
<dbReference type="Pfam" id="PF12952">
    <property type="entry name" value="DUF3841"/>
    <property type="match status" value="1"/>
</dbReference>
<evidence type="ECO:0000313" key="2">
    <source>
        <dbReference type="Proteomes" id="UP000295726"/>
    </source>
</evidence>
<dbReference type="EMBL" id="SLZZ01000017">
    <property type="protein sequence ID" value="TCS77455.1"/>
    <property type="molecule type" value="Genomic_DNA"/>
</dbReference>
<organism evidence="1 2">
    <name type="scientific">Muricomes intestini</name>
    <dbReference type="NCBI Taxonomy" id="1796634"/>
    <lineage>
        <taxon>Bacteria</taxon>
        <taxon>Bacillati</taxon>
        <taxon>Bacillota</taxon>
        <taxon>Clostridia</taxon>
        <taxon>Lachnospirales</taxon>
        <taxon>Lachnospiraceae</taxon>
        <taxon>Muricomes</taxon>
    </lineage>
</organism>